<sequence>MSSFINFLKSIKFEEFRIEKNHHQNFNNLLDKINEYDFSDITKREIFNVSVGVYFMDNLEVLISQDKSLKIDYSLNLLEFDLKYIFEKGFKLCF</sequence>
<comment type="caution">
    <text evidence="1">The sequence shown here is derived from an EMBL/GenBank/DDBJ whole genome shotgun (WGS) entry which is preliminary data.</text>
</comment>
<accession>A0A0F8ZIU1</accession>
<organism evidence="1">
    <name type="scientific">marine sediment metagenome</name>
    <dbReference type="NCBI Taxonomy" id="412755"/>
    <lineage>
        <taxon>unclassified sequences</taxon>
        <taxon>metagenomes</taxon>
        <taxon>ecological metagenomes</taxon>
    </lineage>
</organism>
<proteinExistence type="predicted"/>
<gene>
    <name evidence="1" type="ORF">LCGC14_2768280</name>
</gene>
<protein>
    <submittedName>
        <fullName evidence="1">Uncharacterized protein</fullName>
    </submittedName>
</protein>
<name>A0A0F8ZIU1_9ZZZZ</name>
<dbReference type="EMBL" id="LAZR01051079">
    <property type="protein sequence ID" value="KKK85935.1"/>
    <property type="molecule type" value="Genomic_DNA"/>
</dbReference>
<evidence type="ECO:0000313" key="1">
    <source>
        <dbReference type="EMBL" id="KKK85935.1"/>
    </source>
</evidence>
<reference evidence="1" key="1">
    <citation type="journal article" date="2015" name="Nature">
        <title>Complex archaea that bridge the gap between prokaryotes and eukaryotes.</title>
        <authorList>
            <person name="Spang A."/>
            <person name="Saw J.H."/>
            <person name="Jorgensen S.L."/>
            <person name="Zaremba-Niedzwiedzka K."/>
            <person name="Martijn J."/>
            <person name="Lind A.E."/>
            <person name="van Eijk R."/>
            <person name="Schleper C."/>
            <person name="Guy L."/>
            <person name="Ettema T.J."/>
        </authorList>
    </citation>
    <scope>NUCLEOTIDE SEQUENCE</scope>
</reference>
<dbReference type="AlphaFoldDB" id="A0A0F8ZIU1"/>